<keyword evidence="5 6" id="KW-0472">Membrane</keyword>
<name>A0A9D1J5R1_9FIRM</name>
<proteinExistence type="predicted"/>
<keyword evidence="3 6" id="KW-0812">Transmembrane</keyword>
<dbReference type="PANTHER" id="PTHR30294">
    <property type="entry name" value="MEMBRANE COMPONENT OF ABC TRANSPORTER YHHJ-RELATED"/>
    <property type="match status" value="1"/>
</dbReference>
<dbReference type="PANTHER" id="PTHR30294:SF29">
    <property type="entry name" value="MULTIDRUG ABC TRANSPORTER PERMEASE YBHS-RELATED"/>
    <property type="match status" value="1"/>
</dbReference>
<dbReference type="Proteomes" id="UP000824241">
    <property type="component" value="Unassembled WGS sequence"/>
</dbReference>
<evidence type="ECO:0000313" key="8">
    <source>
        <dbReference type="Proteomes" id="UP000824241"/>
    </source>
</evidence>
<organism evidence="7 8">
    <name type="scientific">Candidatus Faecivivens stercoravium</name>
    <dbReference type="NCBI Taxonomy" id="2840803"/>
    <lineage>
        <taxon>Bacteria</taxon>
        <taxon>Bacillati</taxon>
        <taxon>Bacillota</taxon>
        <taxon>Clostridia</taxon>
        <taxon>Eubacteriales</taxon>
        <taxon>Oscillospiraceae</taxon>
        <taxon>Oscillospiraceae incertae sedis</taxon>
        <taxon>Candidatus Faecivivens</taxon>
    </lineage>
</organism>
<comment type="subcellular location">
    <subcellularLocation>
        <location evidence="1">Cell membrane</location>
        <topology evidence="1">Multi-pass membrane protein</topology>
    </subcellularLocation>
</comment>
<evidence type="ECO:0000313" key="7">
    <source>
        <dbReference type="EMBL" id="HIR61314.1"/>
    </source>
</evidence>
<reference evidence="7" key="1">
    <citation type="submission" date="2020-10" db="EMBL/GenBank/DDBJ databases">
        <authorList>
            <person name="Gilroy R."/>
        </authorList>
    </citation>
    <scope>NUCLEOTIDE SEQUENCE</scope>
    <source>
        <strain evidence="7">CHK189-12415</strain>
    </source>
</reference>
<reference evidence="7" key="2">
    <citation type="journal article" date="2021" name="PeerJ">
        <title>Extensive microbial diversity within the chicken gut microbiome revealed by metagenomics and culture.</title>
        <authorList>
            <person name="Gilroy R."/>
            <person name="Ravi A."/>
            <person name="Getino M."/>
            <person name="Pursley I."/>
            <person name="Horton D.L."/>
            <person name="Alikhan N.F."/>
            <person name="Baker D."/>
            <person name="Gharbi K."/>
            <person name="Hall N."/>
            <person name="Watson M."/>
            <person name="Adriaenssens E.M."/>
            <person name="Foster-Nyarko E."/>
            <person name="Jarju S."/>
            <person name="Secka A."/>
            <person name="Antonio M."/>
            <person name="Oren A."/>
            <person name="Chaudhuri R.R."/>
            <person name="La Ragione R."/>
            <person name="Hildebrand F."/>
            <person name="Pallen M.J."/>
        </authorList>
    </citation>
    <scope>NUCLEOTIDE SEQUENCE</scope>
    <source>
        <strain evidence="7">CHK189-12415</strain>
    </source>
</reference>
<keyword evidence="4 6" id="KW-1133">Transmembrane helix</keyword>
<feature type="transmembrane region" description="Helical" evidence="6">
    <location>
        <begin position="211"/>
        <end position="229"/>
    </location>
</feature>
<accession>A0A9D1J5R1</accession>
<evidence type="ECO:0000256" key="4">
    <source>
        <dbReference type="ARBA" id="ARBA00022989"/>
    </source>
</evidence>
<feature type="transmembrane region" description="Helical" evidence="6">
    <location>
        <begin position="155"/>
        <end position="171"/>
    </location>
</feature>
<feature type="transmembrane region" description="Helical" evidence="6">
    <location>
        <begin position="47"/>
        <end position="67"/>
    </location>
</feature>
<gene>
    <name evidence="7" type="ORF">IAB37_07060</name>
</gene>
<evidence type="ECO:0000256" key="3">
    <source>
        <dbReference type="ARBA" id="ARBA00022692"/>
    </source>
</evidence>
<dbReference type="Pfam" id="PF12679">
    <property type="entry name" value="ABC2_membrane_2"/>
    <property type="match status" value="1"/>
</dbReference>
<dbReference type="GO" id="GO:0140359">
    <property type="term" value="F:ABC-type transporter activity"/>
    <property type="evidence" value="ECO:0007669"/>
    <property type="project" value="InterPro"/>
</dbReference>
<dbReference type="InterPro" id="IPR051449">
    <property type="entry name" value="ABC-2_transporter_component"/>
</dbReference>
<dbReference type="EMBL" id="DVHA01000224">
    <property type="protein sequence ID" value="HIR61314.1"/>
    <property type="molecule type" value="Genomic_DNA"/>
</dbReference>
<feature type="transmembrane region" description="Helical" evidence="6">
    <location>
        <begin position="123"/>
        <end position="148"/>
    </location>
</feature>
<evidence type="ECO:0000256" key="5">
    <source>
        <dbReference type="ARBA" id="ARBA00023136"/>
    </source>
</evidence>
<keyword evidence="2" id="KW-1003">Cell membrane</keyword>
<dbReference type="AlphaFoldDB" id="A0A9D1J5R1"/>
<feature type="transmembrane region" description="Helical" evidence="6">
    <location>
        <begin position="12"/>
        <end position="35"/>
    </location>
</feature>
<evidence type="ECO:0000256" key="1">
    <source>
        <dbReference type="ARBA" id="ARBA00004651"/>
    </source>
</evidence>
<evidence type="ECO:0000256" key="2">
    <source>
        <dbReference type="ARBA" id="ARBA00022475"/>
    </source>
</evidence>
<dbReference type="GO" id="GO:0005886">
    <property type="term" value="C:plasma membrane"/>
    <property type="evidence" value="ECO:0007669"/>
    <property type="project" value="UniProtKB-SubCell"/>
</dbReference>
<sequence>MFAIFKREFNSYFTNPMGYVFLAVFYFFSGMYFSMILQYNTTDITYVFSYLFEVLMFIIPLLCMRLMSEEKRAKTDQLLMTSPVSITGLVLGKFLAALAIYGIALAVTVVYAVILTFFATPEWAVIVGNIFGSLIMGAAMIAICLLISACTESQIIAAIGGLAAMLFLWMIENVASLLPTSLSWLGNIISQLSFSSRYDNFCNGILNISDVLFYISAIVVFLFFNVRIIEKRRWS</sequence>
<evidence type="ECO:0000256" key="6">
    <source>
        <dbReference type="SAM" id="Phobius"/>
    </source>
</evidence>
<comment type="caution">
    <text evidence="7">The sequence shown here is derived from an EMBL/GenBank/DDBJ whole genome shotgun (WGS) entry which is preliminary data.</text>
</comment>
<protein>
    <submittedName>
        <fullName evidence="7">ABC transporter permease subunit</fullName>
    </submittedName>
</protein>
<feature type="transmembrane region" description="Helical" evidence="6">
    <location>
        <begin position="88"/>
        <end position="117"/>
    </location>
</feature>